<dbReference type="SUPFAM" id="SSF47781">
    <property type="entry name" value="RuvA domain 2-like"/>
    <property type="match status" value="1"/>
</dbReference>
<evidence type="ECO:0000256" key="3">
    <source>
        <dbReference type="ARBA" id="ARBA00023004"/>
    </source>
</evidence>
<accession>A0A9D5Q893</accession>
<keyword evidence="1" id="KW-0949">S-adenosyl-L-methionine</keyword>
<keyword evidence="4" id="KW-0411">Iron-sulfur</keyword>
<evidence type="ECO:0000256" key="1">
    <source>
        <dbReference type="ARBA" id="ARBA00022691"/>
    </source>
</evidence>
<dbReference type="Pfam" id="PF04055">
    <property type="entry name" value="Radical_SAM"/>
    <property type="match status" value="1"/>
</dbReference>
<protein>
    <submittedName>
        <fullName evidence="6">Radical SAM protein</fullName>
    </submittedName>
</protein>
<dbReference type="GO" id="GO:0046872">
    <property type="term" value="F:metal ion binding"/>
    <property type="evidence" value="ECO:0007669"/>
    <property type="project" value="UniProtKB-KW"/>
</dbReference>
<dbReference type="SFLD" id="SFLDS00029">
    <property type="entry name" value="Radical_SAM"/>
    <property type="match status" value="1"/>
</dbReference>
<evidence type="ECO:0000313" key="7">
    <source>
        <dbReference type="Proteomes" id="UP000649604"/>
    </source>
</evidence>
<dbReference type="InterPro" id="IPR010994">
    <property type="entry name" value="RuvA_2-like"/>
</dbReference>
<sequence>MTAMVWIRKSLDTQTKLTILSQDSQYDLACACGMNDEDRRHRARDDTWIYPVALPYRKSKTFLFKTLLSNVCVNDCRYCPIRADQDPQRCTLEPEELVNTFFDYQRAGKVMGLFLSSGVIGTPDQTMERINTIATMLRRRHFRGYLHLKVIPGASDAAIEEAVSLATTVSINIETAGEQHFNRLCTRKNYQEDVIRPLKLISRLTDQDGPYRRVQQTTQFVVGAADETDREILSYAWGMYTRLHLHRIYFSAYQRGLGHTDLPGEQRSCPNRDLLTREHRLYQVDWLMRKYGFQAEEIPLNPDGNLSLTRDPKEQWAEEHPDFFPLNINRAEKYALLRVPGLGPATVRTILALRKNGGKIRTLRDLGTPGVRLKKAAQYLIFS</sequence>
<dbReference type="GO" id="GO:0003824">
    <property type="term" value="F:catalytic activity"/>
    <property type="evidence" value="ECO:0007669"/>
    <property type="project" value="InterPro"/>
</dbReference>
<dbReference type="Proteomes" id="UP000649604">
    <property type="component" value="Unassembled WGS sequence"/>
</dbReference>
<evidence type="ECO:0000313" key="6">
    <source>
        <dbReference type="EMBL" id="MBD3327087.1"/>
    </source>
</evidence>
<reference evidence="6" key="1">
    <citation type="submission" date="2019-11" db="EMBL/GenBank/DDBJ databases">
        <title>Microbial mats filling the niche in hypersaline microbial mats.</title>
        <authorList>
            <person name="Wong H.L."/>
            <person name="Macleod F.I."/>
            <person name="White R.A. III"/>
            <person name="Burns B.P."/>
        </authorList>
    </citation>
    <scope>NUCLEOTIDE SEQUENCE</scope>
    <source>
        <strain evidence="6">Rbin_158</strain>
    </source>
</reference>
<dbReference type="EMBL" id="WJJP01000685">
    <property type="protein sequence ID" value="MBD3327087.1"/>
    <property type="molecule type" value="Genomic_DNA"/>
</dbReference>
<gene>
    <name evidence="6" type="ORF">GF339_21045</name>
</gene>
<dbReference type="InterPro" id="IPR013785">
    <property type="entry name" value="Aldolase_TIM"/>
</dbReference>
<dbReference type="SUPFAM" id="SSF102114">
    <property type="entry name" value="Radical SAM enzymes"/>
    <property type="match status" value="1"/>
</dbReference>
<organism evidence="6 7">
    <name type="scientific">candidate division KSB3 bacterium</name>
    <dbReference type="NCBI Taxonomy" id="2044937"/>
    <lineage>
        <taxon>Bacteria</taxon>
        <taxon>candidate division KSB3</taxon>
    </lineage>
</organism>
<evidence type="ECO:0000259" key="5">
    <source>
        <dbReference type="Pfam" id="PF04055"/>
    </source>
</evidence>
<comment type="caution">
    <text evidence="6">The sequence shown here is derived from an EMBL/GenBank/DDBJ whole genome shotgun (WGS) entry which is preliminary data.</text>
</comment>
<dbReference type="InterPro" id="IPR023874">
    <property type="entry name" value="DNA_rSAM_put"/>
</dbReference>
<dbReference type="InterPro" id="IPR007197">
    <property type="entry name" value="rSAM"/>
</dbReference>
<feature type="domain" description="Radical SAM core" evidence="5">
    <location>
        <begin position="68"/>
        <end position="232"/>
    </location>
</feature>
<keyword evidence="2" id="KW-0479">Metal-binding</keyword>
<dbReference type="InterPro" id="IPR058240">
    <property type="entry name" value="rSAM_sf"/>
</dbReference>
<proteinExistence type="predicted"/>
<dbReference type="GO" id="GO:0051536">
    <property type="term" value="F:iron-sulfur cluster binding"/>
    <property type="evidence" value="ECO:0007669"/>
    <property type="project" value="UniProtKB-KW"/>
</dbReference>
<evidence type="ECO:0000256" key="2">
    <source>
        <dbReference type="ARBA" id="ARBA00022723"/>
    </source>
</evidence>
<name>A0A9D5Q893_9BACT</name>
<dbReference type="SFLD" id="SFLDG01102">
    <property type="entry name" value="Uncharacterised_Radical_SAM_Su"/>
    <property type="match status" value="1"/>
</dbReference>
<dbReference type="AlphaFoldDB" id="A0A9D5Q893"/>
<dbReference type="Gene3D" id="3.20.20.70">
    <property type="entry name" value="Aldolase class I"/>
    <property type="match status" value="1"/>
</dbReference>
<keyword evidence="3" id="KW-0408">Iron</keyword>
<evidence type="ECO:0000256" key="4">
    <source>
        <dbReference type="ARBA" id="ARBA00023014"/>
    </source>
</evidence>